<dbReference type="SUPFAM" id="SSF51556">
    <property type="entry name" value="Metallo-dependent hydrolases"/>
    <property type="match status" value="1"/>
</dbReference>
<feature type="domain" description="Amidohydrolase-related" evidence="3">
    <location>
        <begin position="63"/>
        <end position="423"/>
    </location>
</feature>
<dbReference type="Gene3D" id="2.30.40.10">
    <property type="entry name" value="Urease, subunit C, domain 1"/>
    <property type="match status" value="1"/>
</dbReference>
<name>A0A3N1D132_9ACTN</name>
<proteinExistence type="predicted"/>
<dbReference type="InterPro" id="IPR011059">
    <property type="entry name" value="Metal-dep_hydrolase_composite"/>
</dbReference>
<evidence type="ECO:0000313" key="4">
    <source>
        <dbReference type="EMBL" id="ROO87232.1"/>
    </source>
</evidence>
<evidence type="ECO:0000256" key="2">
    <source>
        <dbReference type="SAM" id="MobiDB-lite"/>
    </source>
</evidence>
<dbReference type="InterPro" id="IPR050287">
    <property type="entry name" value="MTA/SAH_deaminase"/>
</dbReference>
<comment type="caution">
    <text evidence="4">The sequence shown here is derived from an EMBL/GenBank/DDBJ whole genome shotgun (WGS) entry which is preliminary data.</text>
</comment>
<dbReference type="PANTHER" id="PTHR43794">
    <property type="entry name" value="AMINOHYDROLASE SSNA-RELATED"/>
    <property type="match status" value="1"/>
</dbReference>
<evidence type="ECO:0000259" key="3">
    <source>
        <dbReference type="Pfam" id="PF01979"/>
    </source>
</evidence>
<dbReference type="AlphaFoldDB" id="A0A3N1D132"/>
<evidence type="ECO:0000313" key="5">
    <source>
        <dbReference type="Proteomes" id="UP000272400"/>
    </source>
</evidence>
<evidence type="ECO:0000256" key="1">
    <source>
        <dbReference type="ARBA" id="ARBA00022801"/>
    </source>
</evidence>
<dbReference type="InterPro" id="IPR032466">
    <property type="entry name" value="Metal_Hydrolase"/>
</dbReference>
<keyword evidence="1" id="KW-0378">Hydrolase</keyword>
<sequence length="498" mass="51944">MTRPPADGPLLLRCRTLVADAASAPLADAGVLVDATGTVTRVAPYALLADKAPAARTEVLDGVVLPAFTDAHSHLRALPLAEQDVADADLESWVVRLTGATALDPGDDALVAADGLTATGVTTVQAVHHTFAGPEEYTASVTAVARELVLSGLRAQLAVGLTDQAEFSPETASGTRGTPAAPHRGLRPDRLPPLLAGLLRSAGRWPGVRIALAPVAPQWCSDEALDALRRCAADGVRLHTHLLESPHQRGWLADGDDPVARLDRHRLLGPGTSAAHGVWLTDAETALLAERGTALVHCPTSNLRLGSGDARVRSWLDAGAAVALGLDSQHQGPPDMFAEMRAALAAAERAGGPLTSREVLAMATEGGAAATGNTGRLGRIAPGHRADLVCVAVPGGIGTDPVEHVVHEATHRDVSDVLRAGRWLVGAGVTLRGAEANAARTRLRAALFADRAARARRMAALAPTEAALRALLDDTNTRRLPPNDRTERYARTRDRGEA</sequence>
<protein>
    <submittedName>
        <fullName evidence="4">5-methylthioadenosine/S-adenosylhomocysteine deaminase/8-oxoguanine deaminase</fullName>
    </submittedName>
</protein>
<keyword evidence="5" id="KW-1185">Reference proteome</keyword>
<organism evidence="4 5">
    <name type="scientific">Actinocorallia herbida</name>
    <dbReference type="NCBI Taxonomy" id="58109"/>
    <lineage>
        <taxon>Bacteria</taxon>
        <taxon>Bacillati</taxon>
        <taxon>Actinomycetota</taxon>
        <taxon>Actinomycetes</taxon>
        <taxon>Streptosporangiales</taxon>
        <taxon>Thermomonosporaceae</taxon>
        <taxon>Actinocorallia</taxon>
    </lineage>
</organism>
<gene>
    <name evidence="4" type="ORF">EDD29_4826</name>
</gene>
<accession>A0A3N1D132</accession>
<feature type="region of interest" description="Disordered" evidence="2">
    <location>
        <begin position="167"/>
        <end position="188"/>
    </location>
</feature>
<dbReference type="Proteomes" id="UP000272400">
    <property type="component" value="Unassembled WGS sequence"/>
</dbReference>
<feature type="region of interest" description="Disordered" evidence="2">
    <location>
        <begin position="473"/>
        <end position="498"/>
    </location>
</feature>
<dbReference type="Pfam" id="PF01979">
    <property type="entry name" value="Amidohydro_1"/>
    <property type="match status" value="1"/>
</dbReference>
<dbReference type="InterPro" id="IPR006680">
    <property type="entry name" value="Amidohydro-rel"/>
</dbReference>
<dbReference type="PANTHER" id="PTHR43794:SF11">
    <property type="entry name" value="AMIDOHYDROLASE-RELATED DOMAIN-CONTAINING PROTEIN"/>
    <property type="match status" value="1"/>
</dbReference>
<dbReference type="OrthoDB" id="3189065at2"/>
<dbReference type="GO" id="GO:0016810">
    <property type="term" value="F:hydrolase activity, acting on carbon-nitrogen (but not peptide) bonds"/>
    <property type="evidence" value="ECO:0007669"/>
    <property type="project" value="InterPro"/>
</dbReference>
<dbReference type="SUPFAM" id="SSF51338">
    <property type="entry name" value="Composite domain of metallo-dependent hydrolases"/>
    <property type="match status" value="2"/>
</dbReference>
<dbReference type="Gene3D" id="3.20.20.140">
    <property type="entry name" value="Metal-dependent hydrolases"/>
    <property type="match status" value="1"/>
</dbReference>
<dbReference type="RefSeq" id="WP_123666539.1">
    <property type="nucleotide sequence ID" value="NZ_RJKE01000001.1"/>
</dbReference>
<reference evidence="4 5" key="1">
    <citation type="submission" date="2018-11" db="EMBL/GenBank/DDBJ databases">
        <title>Sequencing the genomes of 1000 actinobacteria strains.</title>
        <authorList>
            <person name="Klenk H.-P."/>
        </authorList>
    </citation>
    <scope>NUCLEOTIDE SEQUENCE [LARGE SCALE GENOMIC DNA]</scope>
    <source>
        <strain evidence="4 5">DSM 44254</strain>
    </source>
</reference>
<dbReference type="EMBL" id="RJKE01000001">
    <property type="protein sequence ID" value="ROO87232.1"/>
    <property type="molecule type" value="Genomic_DNA"/>
</dbReference>